<dbReference type="AlphaFoldDB" id="A0A426ZV31"/>
<proteinExistence type="predicted"/>
<comment type="caution">
    <text evidence="1">The sequence shown here is derived from an EMBL/GenBank/DDBJ whole genome shotgun (WGS) entry which is preliminary data.</text>
</comment>
<gene>
    <name evidence="1" type="ORF">B296_00038892</name>
</gene>
<dbReference type="EMBL" id="AMZH03004895">
    <property type="protein sequence ID" value="RRT67837.1"/>
    <property type="molecule type" value="Genomic_DNA"/>
</dbReference>
<name>A0A426ZV31_ENSVE</name>
<accession>A0A426ZV31</accession>
<sequence length="66" mass="8088">MPTSQKRRRDMFLTDFGFRIRIWTIRILESAYFIREDYELRSHPYAFDIVEQKKDAKSNGSNQREE</sequence>
<protein>
    <submittedName>
        <fullName evidence="1">Uncharacterized protein</fullName>
    </submittedName>
</protein>
<dbReference type="Proteomes" id="UP000287651">
    <property type="component" value="Unassembled WGS sequence"/>
</dbReference>
<organism evidence="1 2">
    <name type="scientific">Ensete ventricosum</name>
    <name type="common">Abyssinian banana</name>
    <name type="synonym">Musa ensete</name>
    <dbReference type="NCBI Taxonomy" id="4639"/>
    <lineage>
        <taxon>Eukaryota</taxon>
        <taxon>Viridiplantae</taxon>
        <taxon>Streptophyta</taxon>
        <taxon>Embryophyta</taxon>
        <taxon>Tracheophyta</taxon>
        <taxon>Spermatophyta</taxon>
        <taxon>Magnoliopsida</taxon>
        <taxon>Liliopsida</taxon>
        <taxon>Zingiberales</taxon>
        <taxon>Musaceae</taxon>
        <taxon>Ensete</taxon>
    </lineage>
</organism>
<evidence type="ECO:0000313" key="2">
    <source>
        <dbReference type="Proteomes" id="UP000287651"/>
    </source>
</evidence>
<evidence type="ECO:0000313" key="1">
    <source>
        <dbReference type="EMBL" id="RRT67837.1"/>
    </source>
</evidence>
<reference evidence="1 2" key="1">
    <citation type="journal article" date="2014" name="Agronomy (Basel)">
        <title>A Draft Genome Sequence for Ensete ventricosum, the Drought-Tolerant Tree Against Hunger.</title>
        <authorList>
            <person name="Harrison J."/>
            <person name="Moore K.A."/>
            <person name="Paszkiewicz K."/>
            <person name="Jones T."/>
            <person name="Grant M."/>
            <person name="Ambacheew D."/>
            <person name="Muzemil S."/>
            <person name="Studholme D.J."/>
        </authorList>
    </citation>
    <scope>NUCLEOTIDE SEQUENCE [LARGE SCALE GENOMIC DNA]</scope>
</reference>